<dbReference type="Gene3D" id="3.30.30.10">
    <property type="entry name" value="Knottin, scorpion toxin-like"/>
    <property type="match status" value="1"/>
</dbReference>
<feature type="domain" description="Knottins-like" evidence="2">
    <location>
        <begin position="48"/>
        <end position="91"/>
    </location>
</feature>
<feature type="transmembrane region" description="Helical" evidence="1">
    <location>
        <begin position="20"/>
        <end position="38"/>
    </location>
</feature>
<dbReference type="EnsemblPlants" id="AET6Gv20948300.2">
    <property type="protein sequence ID" value="AET6Gv20948300.2"/>
    <property type="gene ID" value="AET6Gv20948300"/>
</dbReference>
<protein>
    <recommendedName>
        <fullName evidence="2">Knottins-like domain-containing protein</fullName>
    </recommendedName>
</protein>
<dbReference type="Pfam" id="PF00304">
    <property type="entry name" value="Gamma-thionin"/>
    <property type="match status" value="1"/>
</dbReference>
<reference evidence="4" key="1">
    <citation type="journal article" date="2014" name="Science">
        <title>Ancient hybridizations among the ancestral genomes of bread wheat.</title>
        <authorList>
            <consortium name="International Wheat Genome Sequencing Consortium,"/>
            <person name="Marcussen T."/>
            <person name="Sandve S.R."/>
            <person name="Heier L."/>
            <person name="Spannagl M."/>
            <person name="Pfeifer M."/>
            <person name="Jakobsen K.S."/>
            <person name="Wulff B.B."/>
            <person name="Steuernagel B."/>
            <person name="Mayer K.F."/>
            <person name="Olsen O.A."/>
        </authorList>
    </citation>
    <scope>NUCLEOTIDE SEQUENCE [LARGE SCALE GENOMIC DNA]</scope>
    <source>
        <strain evidence="4">cv. AL8/78</strain>
    </source>
</reference>
<proteinExistence type="predicted"/>
<reference evidence="3" key="4">
    <citation type="submission" date="2019-03" db="UniProtKB">
        <authorList>
            <consortium name="EnsemblPlants"/>
        </authorList>
    </citation>
    <scope>IDENTIFICATION</scope>
</reference>
<dbReference type="Gramene" id="AET6Gv20948300.2">
    <property type="protein sequence ID" value="AET6Gv20948300.2"/>
    <property type="gene ID" value="AET6Gv20948300"/>
</dbReference>
<organism evidence="3 4">
    <name type="scientific">Aegilops tauschii subsp. strangulata</name>
    <name type="common">Goatgrass</name>
    <dbReference type="NCBI Taxonomy" id="200361"/>
    <lineage>
        <taxon>Eukaryota</taxon>
        <taxon>Viridiplantae</taxon>
        <taxon>Streptophyta</taxon>
        <taxon>Embryophyta</taxon>
        <taxon>Tracheophyta</taxon>
        <taxon>Spermatophyta</taxon>
        <taxon>Magnoliopsida</taxon>
        <taxon>Liliopsida</taxon>
        <taxon>Poales</taxon>
        <taxon>Poaceae</taxon>
        <taxon>BOP clade</taxon>
        <taxon>Pooideae</taxon>
        <taxon>Triticodae</taxon>
        <taxon>Triticeae</taxon>
        <taxon>Triticinae</taxon>
        <taxon>Aegilops</taxon>
    </lineage>
</organism>
<evidence type="ECO:0000313" key="4">
    <source>
        <dbReference type="Proteomes" id="UP000015105"/>
    </source>
</evidence>
<dbReference type="Proteomes" id="UP000015105">
    <property type="component" value="Chromosome 6D"/>
</dbReference>
<keyword evidence="4" id="KW-1185">Reference proteome</keyword>
<reference evidence="4" key="2">
    <citation type="journal article" date="2017" name="Nat. Plants">
        <title>The Aegilops tauschii genome reveals multiple impacts of transposons.</title>
        <authorList>
            <person name="Zhao G."/>
            <person name="Zou C."/>
            <person name="Li K."/>
            <person name="Wang K."/>
            <person name="Li T."/>
            <person name="Gao L."/>
            <person name="Zhang X."/>
            <person name="Wang H."/>
            <person name="Yang Z."/>
            <person name="Liu X."/>
            <person name="Jiang W."/>
            <person name="Mao L."/>
            <person name="Kong X."/>
            <person name="Jiao Y."/>
            <person name="Jia J."/>
        </authorList>
    </citation>
    <scope>NUCLEOTIDE SEQUENCE [LARGE SCALE GENOMIC DNA]</scope>
    <source>
        <strain evidence="4">cv. AL8/78</strain>
    </source>
</reference>
<evidence type="ECO:0000313" key="3">
    <source>
        <dbReference type="EnsemblPlants" id="AET6Gv20948300.2"/>
    </source>
</evidence>
<accession>A0A453Q1Q2</accession>
<sequence length="100" mass="11021">THYLFDMTSYMKKVAEGPLGTGKAFICLSMLMLLVLSSEKMGSHGCEKRKSGRWTNDTCIIAGTCNGPCRDEGFDNGHCHNTWTCICYKNCGLSLQPPHA</sequence>
<keyword evidence="1" id="KW-1133">Transmembrane helix</keyword>
<keyword evidence="1" id="KW-0812">Transmembrane</keyword>
<dbReference type="SUPFAM" id="SSF57095">
    <property type="entry name" value="Scorpion toxin-like"/>
    <property type="match status" value="1"/>
</dbReference>
<dbReference type="AlphaFoldDB" id="A0A453Q1Q2"/>
<evidence type="ECO:0000256" key="1">
    <source>
        <dbReference type="SAM" id="Phobius"/>
    </source>
</evidence>
<keyword evidence="1" id="KW-0472">Membrane</keyword>
<evidence type="ECO:0000259" key="2">
    <source>
        <dbReference type="Pfam" id="PF00304"/>
    </source>
</evidence>
<dbReference type="InterPro" id="IPR003614">
    <property type="entry name" value="Knottins"/>
</dbReference>
<dbReference type="InterPro" id="IPR036574">
    <property type="entry name" value="Scorpion_toxin-like_sf"/>
</dbReference>
<reference evidence="3" key="5">
    <citation type="journal article" date="2021" name="G3 (Bethesda)">
        <title>Aegilops tauschii genome assembly Aet v5.0 features greater sequence contiguity and improved annotation.</title>
        <authorList>
            <person name="Wang L."/>
            <person name="Zhu T."/>
            <person name="Rodriguez J.C."/>
            <person name="Deal K.R."/>
            <person name="Dubcovsky J."/>
            <person name="McGuire P.E."/>
            <person name="Lux T."/>
            <person name="Spannagl M."/>
            <person name="Mayer K.F.X."/>
            <person name="Baldrich P."/>
            <person name="Meyers B.C."/>
            <person name="Huo N."/>
            <person name="Gu Y.Q."/>
            <person name="Zhou H."/>
            <person name="Devos K.M."/>
            <person name="Bennetzen J.L."/>
            <person name="Unver T."/>
            <person name="Budak H."/>
            <person name="Gulick P.J."/>
            <person name="Galiba G."/>
            <person name="Kalapos B."/>
            <person name="Nelson D.R."/>
            <person name="Li P."/>
            <person name="You F.M."/>
            <person name="Luo M.C."/>
            <person name="Dvorak J."/>
        </authorList>
    </citation>
    <scope>NUCLEOTIDE SEQUENCE [LARGE SCALE GENOMIC DNA]</scope>
    <source>
        <strain evidence="3">cv. AL8/78</strain>
    </source>
</reference>
<reference evidence="3" key="3">
    <citation type="journal article" date="2017" name="Nature">
        <title>Genome sequence of the progenitor of the wheat D genome Aegilops tauschii.</title>
        <authorList>
            <person name="Luo M.C."/>
            <person name="Gu Y.Q."/>
            <person name="Puiu D."/>
            <person name="Wang H."/>
            <person name="Twardziok S.O."/>
            <person name="Deal K.R."/>
            <person name="Huo N."/>
            <person name="Zhu T."/>
            <person name="Wang L."/>
            <person name="Wang Y."/>
            <person name="McGuire P.E."/>
            <person name="Liu S."/>
            <person name="Long H."/>
            <person name="Ramasamy R.K."/>
            <person name="Rodriguez J.C."/>
            <person name="Van S.L."/>
            <person name="Yuan L."/>
            <person name="Wang Z."/>
            <person name="Xia Z."/>
            <person name="Xiao L."/>
            <person name="Anderson O.D."/>
            <person name="Ouyang S."/>
            <person name="Liang Y."/>
            <person name="Zimin A.V."/>
            <person name="Pertea G."/>
            <person name="Qi P."/>
            <person name="Bennetzen J.L."/>
            <person name="Dai X."/>
            <person name="Dawson M.W."/>
            <person name="Muller H.G."/>
            <person name="Kugler K."/>
            <person name="Rivarola-Duarte L."/>
            <person name="Spannagl M."/>
            <person name="Mayer K.F.X."/>
            <person name="Lu F.H."/>
            <person name="Bevan M.W."/>
            <person name="Leroy P."/>
            <person name="Li P."/>
            <person name="You F.M."/>
            <person name="Sun Q."/>
            <person name="Liu Z."/>
            <person name="Lyons E."/>
            <person name="Wicker T."/>
            <person name="Salzberg S.L."/>
            <person name="Devos K.M."/>
            <person name="Dvorak J."/>
        </authorList>
    </citation>
    <scope>NUCLEOTIDE SEQUENCE [LARGE SCALE GENOMIC DNA]</scope>
    <source>
        <strain evidence="3">cv. AL8/78</strain>
    </source>
</reference>
<name>A0A453Q1Q2_AEGTS</name>